<protein>
    <submittedName>
        <fullName evidence="1">N-Acetylneuraminate cytidylyltransferase</fullName>
    </submittedName>
</protein>
<reference evidence="1 2" key="1">
    <citation type="submission" date="2018-05" db="EMBL/GenBank/DDBJ databases">
        <title>A metagenomic window into the 2 km-deep terrestrial subsurface aquifer revealed taxonomically and functionally diverse microbial community comprising novel uncultured bacterial lineages.</title>
        <authorList>
            <person name="Kadnikov V.V."/>
            <person name="Mardanov A.V."/>
            <person name="Beletsky A.V."/>
            <person name="Banks D."/>
            <person name="Pimenov N.V."/>
            <person name="Frank Y.A."/>
            <person name="Karnachuk O.V."/>
            <person name="Ravin N.V."/>
        </authorList>
    </citation>
    <scope>NUCLEOTIDE SEQUENCE [LARGE SCALE GENOMIC DNA]</scope>
    <source>
        <strain evidence="1">BY5</strain>
    </source>
</reference>
<dbReference type="EMBL" id="QOQW01000010">
    <property type="protein sequence ID" value="RCK79789.1"/>
    <property type="molecule type" value="Genomic_DNA"/>
</dbReference>
<accession>A0A367ZPX0</accession>
<keyword evidence="1" id="KW-0808">Transferase</keyword>
<dbReference type="Proteomes" id="UP000252355">
    <property type="component" value="Unassembled WGS sequence"/>
</dbReference>
<sequence length="286" mass="31367">MPWRAIEAGLDPRPGLGSDTARVAREWRVRAILVDSYGFAAADFQALKTTGVPTIALDDLGDRELPVDLIINPNPLVTPALYKWQTERSAVLAGEMFTIIRPEVLRVPRAGGWREDGSLLVSLGGGDVADLLRQVVHALPADLAQPVIASVSPSCPRHLLEIWARTDPSRRALNHDPSLFPELMGKAALAVTGGGTTLWELYYVGVPGVVLLWVENQKHTATVVRKRRTSLLLDIRAGFRAEPLRELLLQLWTDRGLAEAMISRQQALIDGLGARRLAEAIETRYG</sequence>
<gene>
    <name evidence="1" type="ORF">OZSIB_3943</name>
</gene>
<keyword evidence="1" id="KW-0548">Nucleotidyltransferase</keyword>
<dbReference type="SUPFAM" id="SSF53756">
    <property type="entry name" value="UDP-Glycosyltransferase/glycogen phosphorylase"/>
    <property type="match status" value="1"/>
</dbReference>
<dbReference type="Gene3D" id="3.40.50.11190">
    <property type="match status" value="1"/>
</dbReference>
<name>A0A367ZPX0_9BACT</name>
<dbReference type="Gene3D" id="3.40.50.2000">
    <property type="entry name" value="Glycogen Phosphorylase B"/>
    <property type="match status" value="1"/>
</dbReference>
<proteinExistence type="predicted"/>
<dbReference type="AlphaFoldDB" id="A0A367ZPX0"/>
<evidence type="ECO:0000313" key="2">
    <source>
        <dbReference type="Proteomes" id="UP000252355"/>
    </source>
</evidence>
<evidence type="ECO:0000313" key="1">
    <source>
        <dbReference type="EMBL" id="RCK79789.1"/>
    </source>
</evidence>
<organism evidence="1 2">
    <name type="scientific">Candidatus Ozemobacter sibiricus</name>
    <dbReference type="NCBI Taxonomy" id="2268124"/>
    <lineage>
        <taxon>Bacteria</taxon>
        <taxon>Candidatus Ozemobacteria</taxon>
        <taxon>Candidatus Ozemobacterales</taxon>
        <taxon>Candidatus Ozemobacteraceae</taxon>
        <taxon>Candidatus Ozemobacter</taxon>
    </lineage>
</organism>
<comment type="caution">
    <text evidence="1">The sequence shown here is derived from an EMBL/GenBank/DDBJ whole genome shotgun (WGS) entry which is preliminary data.</text>
</comment>
<dbReference type="GO" id="GO:0016779">
    <property type="term" value="F:nucleotidyltransferase activity"/>
    <property type="evidence" value="ECO:0007669"/>
    <property type="project" value="UniProtKB-KW"/>
</dbReference>